<dbReference type="Proteomes" id="UP001500831">
    <property type="component" value="Unassembled WGS sequence"/>
</dbReference>
<feature type="transmembrane region" description="Helical" evidence="1">
    <location>
        <begin position="167"/>
        <end position="186"/>
    </location>
</feature>
<feature type="transmembrane region" description="Helical" evidence="1">
    <location>
        <begin position="193"/>
        <end position="212"/>
    </location>
</feature>
<dbReference type="EMBL" id="BAAAVI010000073">
    <property type="protein sequence ID" value="GAA2902174.1"/>
    <property type="molecule type" value="Genomic_DNA"/>
</dbReference>
<feature type="transmembrane region" description="Helical" evidence="1">
    <location>
        <begin position="111"/>
        <end position="130"/>
    </location>
</feature>
<evidence type="ECO:0000313" key="3">
    <source>
        <dbReference type="Proteomes" id="UP001500831"/>
    </source>
</evidence>
<feature type="transmembrane region" description="Helical" evidence="1">
    <location>
        <begin position="49"/>
        <end position="66"/>
    </location>
</feature>
<feature type="transmembrane region" description="Helical" evidence="1">
    <location>
        <begin position="73"/>
        <end position="99"/>
    </location>
</feature>
<feature type="transmembrane region" description="Helical" evidence="1">
    <location>
        <begin position="137"/>
        <end position="155"/>
    </location>
</feature>
<evidence type="ECO:0000256" key="1">
    <source>
        <dbReference type="SAM" id="Phobius"/>
    </source>
</evidence>
<protein>
    <submittedName>
        <fullName evidence="2">Uncharacterized protein</fullName>
    </submittedName>
</protein>
<keyword evidence="1" id="KW-0472">Membrane</keyword>
<proteinExistence type="predicted"/>
<gene>
    <name evidence="2" type="ORF">GCM10010517_68040</name>
</gene>
<keyword evidence="1" id="KW-0812">Transmembrane</keyword>
<sequence>MALIEPNYTLDFVEGDRRDRAILRHMVLSLFVGMTLGVVGALLAYGPELLYALYGPYVYIVFVVVVGRTAAGFGWAVLASALATFGSTISLMAATIFASETEFPVLGTDGAQVNLTIVILASIGVLSYLAKRADLGGDFAAGAAGGLAALEAVDRSLPIGPGHVPGFWPWGALAVAVLVLGMIFTLRHGLGRVRGALIALIVVSSYFVFVAGL</sequence>
<reference evidence="3" key="1">
    <citation type="journal article" date="2019" name="Int. J. Syst. Evol. Microbiol.">
        <title>The Global Catalogue of Microorganisms (GCM) 10K type strain sequencing project: providing services to taxonomists for standard genome sequencing and annotation.</title>
        <authorList>
            <consortium name="The Broad Institute Genomics Platform"/>
            <consortium name="The Broad Institute Genome Sequencing Center for Infectious Disease"/>
            <person name="Wu L."/>
            <person name="Ma J."/>
        </authorList>
    </citation>
    <scope>NUCLEOTIDE SEQUENCE [LARGE SCALE GENOMIC DNA]</scope>
    <source>
        <strain evidence="3">JCM 6242</strain>
    </source>
</reference>
<keyword evidence="1" id="KW-1133">Transmembrane helix</keyword>
<dbReference type="RefSeq" id="WP_344980143.1">
    <property type="nucleotide sequence ID" value="NZ_BAAAVI010000073.1"/>
</dbReference>
<evidence type="ECO:0000313" key="2">
    <source>
        <dbReference type="EMBL" id="GAA2902174.1"/>
    </source>
</evidence>
<keyword evidence="3" id="KW-1185">Reference proteome</keyword>
<feature type="transmembrane region" description="Helical" evidence="1">
    <location>
        <begin position="21"/>
        <end position="43"/>
    </location>
</feature>
<organism evidence="2 3">
    <name type="scientific">Streptosporangium fragile</name>
    <dbReference type="NCBI Taxonomy" id="46186"/>
    <lineage>
        <taxon>Bacteria</taxon>
        <taxon>Bacillati</taxon>
        <taxon>Actinomycetota</taxon>
        <taxon>Actinomycetes</taxon>
        <taxon>Streptosporangiales</taxon>
        <taxon>Streptosporangiaceae</taxon>
        <taxon>Streptosporangium</taxon>
    </lineage>
</organism>
<accession>A0ABP6INC7</accession>
<name>A0ABP6INC7_9ACTN</name>
<comment type="caution">
    <text evidence="2">The sequence shown here is derived from an EMBL/GenBank/DDBJ whole genome shotgun (WGS) entry which is preliminary data.</text>
</comment>